<dbReference type="Pfam" id="PF14693">
    <property type="entry name" value="Ribosomal_TL5_C"/>
    <property type="match status" value="1"/>
</dbReference>
<comment type="function">
    <text evidence="5">This is one of the proteins that binds to the 5S RNA in the ribosome where it forms part of the central protuberance.</text>
</comment>
<dbReference type="AlphaFoldDB" id="A0A1H9JRX2"/>
<dbReference type="Gene3D" id="2.170.120.20">
    <property type="entry name" value="Ribosomal protein L25, beta domain"/>
    <property type="match status" value="1"/>
</dbReference>
<keyword evidence="2 5" id="KW-0694">RNA-binding</keyword>
<dbReference type="NCBIfam" id="NF004128">
    <property type="entry name" value="PRK05618.1-2"/>
    <property type="match status" value="1"/>
</dbReference>
<keyword evidence="10" id="KW-1185">Reference proteome</keyword>
<dbReference type="EMBL" id="FOGB01000010">
    <property type="protein sequence ID" value="SEQ89325.1"/>
    <property type="molecule type" value="Genomic_DNA"/>
</dbReference>
<dbReference type="STRING" id="355243.SAMN03080615_03130"/>
<dbReference type="GO" id="GO:0008097">
    <property type="term" value="F:5S rRNA binding"/>
    <property type="evidence" value="ECO:0007669"/>
    <property type="project" value="InterPro"/>
</dbReference>
<evidence type="ECO:0000313" key="9">
    <source>
        <dbReference type="EMBL" id="SEQ89325.1"/>
    </source>
</evidence>
<keyword evidence="3 5" id="KW-0689">Ribosomal protein</keyword>
<evidence type="ECO:0000256" key="3">
    <source>
        <dbReference type="ARBA" id="ARBA00022980"/>
    </source>
</evidence>
<accession>A0A1H9JRX2</accession>
<evidence type="ECO:0000256" key="2">
    <source>
        <dbReference type="ARBA" id="ARBA00022884"/>
    </source>
</evidence>
<evidence type="ECO:0000259" key="7">
    <source>
        <dbReference type="Pfam" id="PF01386"/>
    </source>
</evidence>
<protein>
    <recommendedName>
        <fullName evidence="5">Large ribosomal subunit protein bL25</fullName>
    </recommendedName>
    <alternativeName>
        <fullName evidence="5">General stress protein CTC</fullName>
    </alternativeName>
</protein>
<evidence type="ECO:0000256" key="4">
    <source>
        <dbReference type="ARBA" id="ARBA00023274"/>
    </source>
</evidence>
<dbReference type="CDD" id="cd00495">
    <property type="entry name" value="Ribosomal_L25_TL5_CTC"/>
    <property type="match status" value="1"/>
</dbReference>
<dbReference type="InterPro" id="IPR011035">
    <property type="entry name" value="Ribosomal_bL25/Gln-tRNA_synth"/>
</dbReference>
<dbReference type="NCBIfam" id="TIGR00731">
    <property type="entry name" value="bL25_bact_ctc"/>
    <property type="match status" value="1"/>
</dbReference>
<evidence type="ECO:0000256" key="5">
    <source>
        <dbReference type="HAMAP-Rule" id="MF_01334"/>
    </source>
</evidence>
<dbReference type="InterPro" id="IPR020055">
    <property type="entry name" value="Ribosomal_bL25_short"/>
</dbReference>
<dbReference type="NCBIfam" id="NF004612">
    <property type="entry name" value="PRK05943.1"/>
    <property type="match status" value="1"/>
</dbReference>
<dbReference type="RefSeq" id="WP_091360157.1">
    <property type="nucleotide sequence ID" value="NZ_AP025284.1"/>
</dbReference>
<dbReference type="InterPro" id="IPR001021">
    <property type="entry name" value="Ribosomal_bL25_long"/>
</dbReference>
<dbReference type="PANTHER" id="PTHR33284:SF1">
    <property type="entry name" value="RIBOSOMAL PROTEIN L25_GLN-TRNA SYNTHETASE, ANTI-CODON-BINDING DOMAIN-CONTAINING PROTEIN"/>
    <property type="match status" value="1"/>
</dbReference>
<evidence type="ECO:0000256" key="1">
    <source>
        <dbReference type="ARBA" id="ARBA00022730"/>
    </source>
</evidence>
<evidence type="ECO:0000313" key="10">
    <source>
        <dbReference type="Proteomes" id="UP000198749"/>
    </source>
</evidence>
<dbReference type="PANTHER" id="PTHR33284">
    <property type="entry name" value="RIBOSOMAL PROTEIN L25/GLN-TRNA SYNTHETASE, ANTI-CODON-BINDING DOMAIN-CONTAINING PROTEIN"/>
    <property type="match status" value="1"/>
</dbReference>
<feature type="domain" description="Large ribosomal subunit protein bL25 L25" evidence="7">
    <location>
        <begin position="6"/>
        <end position="95"/>
    </location>
</feature>
<dbReference type="InterPro" id="IPR037121">
    <property type="entry name" value="Ribosomal_bL25_C"/>
</dbReference>
<dbReference type="GO" id="GO:0006412">
    <property type="term" value="P:translation"/>
    <property type="evidence" value="ECO:0007669"/>
    <property type="project" value="UniProtKB-UniRule"/>
</dbReference>
<keyword evidence="4 5" id="KW-0687">Ribonucleoprotein</keyword>
<dbReference type="InterPro" id="IPR020056">
    <property type="entry name" value="Rbsml_bL25/Gln-tRNA_synth_N"/>
</dbReference>
<dbReference type="GO" id="GO:0022625">
    <property type="term" value="C:cytosolic large ribosomal subunit"/>
    <property type="evidence" value="ECO:0007669"/>
    <property type="project" value="TreeGrafter"/>
</dbReference>
<evidence type="ECO:0000259" key="8">
    <source>
        <dbReference type="Pfam" id="PF14693"/>
    </source>
</evidence>
<dbReference type="HAMAP" id="MF_01336">
    <property type="entry name" value="Ribosomal_bL25"/>
    <property type="match status" value="1"/>
</dbReference>
<dbReference type="Proteomes" id="UP000198749">
    <property type="component" value="Unassembled WGS sequence"/>
</dbReference>
<dbReference type="InterPro" id="IPR029751">
    <property type="entry name" value="Ribosomal_L25_dom"/>
</dbReference>
<dbReference type="OrthoDB" id="9806411at2"/>
<dbReference type="HAMAP" id="MF_01334">
    <property type="entry name" value="Ribosomal_bL25_CTC"/>
    <property type="match status" value="1"/>
</dbReference>
<organism evidence="9 10">
    <name type="scientific">Amphritea atlantica</name>
    <dbReference type="NCBI Taxonomy" id="355243"/>
    <lineage>
        <taxon>Bacteria</taxon>
        <taxon>Pseudomonadati</taxon>
        <taxon>Pseudomonadota</taxon>
        <taxon>Gammaproteobacteria</taxon>
        <taxon>Oceanospirillales</taxon>
        <taxon>Oceanospirillaceae</taxon>
        <taxon>Amphritea</taxon>
    </lineage>
</organism>
<evidence type="ECO:0000256" key="6">
    <source>
        <dbReference type="SAM" id="MobiDB-lite"/>
    </source>
</evidence>
<dbReference type="Pfam" id="PF01386">
    <property type="entry name" value="Ribosomal_L25p"/>
    <property type="match status" value="1"/>
</dbReference>
<comment type="subunit">
    <text evidence="5">Part of the 50S ribosomal subunit; part of the 5S rRNA/L5/L18/L25 subcomplex. Contacts the 5S rRNA. Binds to the 5S rRNA independently of L5 and L18.</text>
</comment>
<keyword evidence="1 5" id="KW-0699">rRNA-binding</keyword>
<dbReference type="GO" id="GO:0003735">
    <property type="term" value="F:structural constituent of ribosome"/>
    <property type="evidence" value="ECO:0007669"/>
    <property type="project" value="InterPro"/>
</dbReference>
<feature type="region of interest" description="Disordered" evidence="6">
    <location>
        <begin position="1"/>
        <end position="20"/>
    </location>
</feature>
<dbReference type="SUPFAM" id="SSF50715">
    <property type="entry name" value="Ribosomal protein L25-like"/>
    <property type="match status" value="1"/>
</dbReference>
<comment type="similarity">
    <text evidence="5">Belongs to the bacterial ribosomal protein bL25 family. CTC subfamily.</text>
</comment>
<proteinExistence type="inferred from homology"/>
<dbReference type="NCBIfam" id="NF004130">
    <property type="entry name" value="PRK05618.1-5"/>
    <property type="match status" value="1"/>
</dbReference>
<dbReference type="Gene3D" id="2.40.240.10">
    <property type="entry name" value="Ribosomal Protein L25, Chain P"/>
    <property type="match status" value="1"/>
</dbReference>
<dbReference type="InterPro" id="IPR020930">
    <property type="entry name" value="Ribosomal_uL5_bac-type"/>
</dbReference>
<name>A0A1H9JRX2_9GAMM</name>
<sequence length="199" mass="21852">MTDFVLNAQPRTDEGKGASRRLRHTGFVPAVVYGGDKRKKPVSISLENRVLVKQIEDPSFFSSILTLELEGKEEKVIVKDLQRHPAKSSVMHVDFQRVTKSTPIEIIVPLNFVNFNQSPAGKASGKFTIQQNTAKVLCLPENLPEALDVDLSGVAMDQVIHLSDITLPKGVEIVQLRRGADRDQGIAQAYAPRAAKAGK</sequence>
<reference evidence="10" key="1">
    <citation type="submission" date="2016-10" db="EMBL/GenBank/DDBJ databases">
        <authorList>
            <person name="Varghese N."/>
            <person name="Submissions S."/>
        </authorList>
    </citation>
    <scope>NUCLEOTIDE SEQUENCE [LARGE SCALE GENOMIC DNA]</scope>
    <source>
        <strain evidence="10">DSM 18887</strain>
    </source>
</reference>
<dbReference type="InterPro" id="IPR020057">
    <property type="entry name" value="Ribosomal_bL25_b-dom"/>
</dbReference>
<feature type="domain" description="Large ribosomal subunit protein bL25 beta" evidence="8">
    <location>
        <begin position="104"/>
        <end position="189"/>
    </location>
</feature>
<gene>
    <name evidence="5" type="primary">rplY</name>
    <name evidence="5" type="synonym">ctc</name>
    <name evidence="9" type="ORF">SAMN03080615_03130</name>
</gene>